<reference evidence="8 10" key="2">
    <citation type="journal article" date="2014" name="Genome Announc.">
        <title>Draft Genome Sequence of Bacillus alcalophilus AV1934, a Classic Alkaliphile Isolated from Human Feces in 1934.</title>
        <authorList>
            <person name="Attie O."/>
            <person name="Jayaprakash A."/>
            <person name="Shah H."/>
            <person name="Paulsen I.T."/>
            <person name="Morino M."/>
            <person name="Takahashi Y."/>
            <person name="Narumi I."/>
            <person name="Sachidanandam R."/>
            <person name="Satoh K."/>
            <person name="Ito M."/>
            <person name="Krulwich T.A."/>
        </authorList>
    </citation>
    <scope>NUCLEOTIDE SEQUENCE [LARGE SCALE GENOMIC DNA]</scope>
    <source>
        <strain evidence="8 10">AV1934</strain>
    </source>
</reference>
<dbReference type="Pfam" id="PF02690">
    <property type="entry name" value="Na_Pi_cotrans"/>
    <property type="match status" value="2"/>
</dbReference>
<gene>
    <name evidence="9" type="ORF">AJ85_02680</name>
    <name evidence="7" type="ORF">BalcAV2752</name>
    <name evidence="8" type="ORF">BALCAV_0204250</name>
</gene>
<dbReference type="GO" id="GO:0005436">
    <property type="term" value="F:sodium:phosphate symporter activity"/>
    <property type="evidence" value="ECO:0007669"/>
    <property type="project" value="InterPro"/>
</dbReference>
<keyword evidence="5 6" id="KW-0472">Membrane</keyword>
<evidence type="ECO:0000313" key="11">
    <source>
        <dbReference type="Proteomes" id="UP000297014"/>
    </source>
</evidence>
<evidence type="ECO:0000313" key="9">
    <source>
        <dbReference type="EMBL" id="THG88515.1"/>
    </source>
</evidence>
<feature type="transmembrane region" description="Helical" evidence="6">
    <location>
        <begin position="281"/>
        <end position="302"/>
    </location>
</feature>
<evidence type="ECO:0000313" key="10">
    <source>
        <dbReference type="Proteomes" id="UP000002754"/>
    </source>
</evidence>
<dbReference type="PANTHER" id="PTHR10010">
    <property type="entry name" value="SOLUTE CARRIER FAMILY 34 SODIUM PHOSPHATE , MEMBER 2-RELATED"/>
    <property type="match status" value="1"/>
</dbReference>
<dbReference type="NCBIfam" id="NF037997">
    <property type="entry name" value="Na_Pi_symport"/>
    <property type="match status" value="1"/>
</dbReference>
<dbReference type="EMBL" id="ALPT02000010">
    <property type="protein sequence ID" value="KGA98445.1"/>
    <property type="molecule type" value="Genomic_DNA"/>
</dbReference>
<evidence type="ECO:0000313" key="8">
    <source>
        <dbReference type="EMBL" id="KGA98445.1"/>
    </source>
</evidence>
<evidence type="ECO:0000313" key="7">
    <source>
        <dbReference type="EMBL" id="AFV25846.1"/>
    </source>
</evidence>
<evidence type="ECO:0000256" key="6">
    <source>
        <dbReference type="SAM" id="Phobius"/>
    </source>
</evidence>
<dbReference type="NCBIfam" id="TIGR00704">
    <property type="entry name" value="NaPi_cotrn_rel"/>
    <property type="match status" value="1"/>
</dbReference>
<reference evidence="7" key="1">
    <citation type="submission" date="2012-07" db="EMBL/GenBank/DDBJ databases">
        <title>A Draft Genome for Bacillus alcalophilus strain ATCC 27647.</title>
        <authorList>
            <person name="Attie O."/>
            <person name="Jayaprakash A."/>
            <person name="Sachidanandam R."/>
            <person name="Shah H."/>
            <person name="Paulsen I."/>
            <person name="Morino M."/>
            <person name="Ito M."/>
            <person name="Krulwich T."/>
        </authorList>
    </citation>
    <scope>NUCLEOTIDE SEQUENCE</scope>
    <source>
        <strain evidence="7">ATCC 27647</strain>
    </source>
</reference>
<dbReference type="GO" id="GO:0005886">
    <property type="term" value="C:plasma membrane"/>
    <property type="evidence" value="ECO:0007669"/>
    <property type="project" value="UniProtKB-SubCell"/>
</dbReference>
<name>J8TQH1_ALKAL</name>
<dbReference type="EMBL" id="JX399423">
    <property type="protein sequence ID" value="AFV25846.1"/>
    <property type="molecule type" value="Genomic_DNA"/>
</dbReference>
<evidence type="ECO:0000256" key="3">
    <source>
        <dbReference type="ARBA" id="ARBA00022692"/>
    </source>
</evidence>
<dbReference type="GO" id="GO:0044341">
    <property type="term" value="P:sodium-dependent phosphate transport"/>
    <property type="evidence" value="ECO:0007669"/>
    <property type="project" value="InterPro"/>
</dbReference>
<dbReference type="Proteomes" id="UP000002754">
    <property type="component" value="Unassembled WGS sequence"/>
</dbReference>
<evidence type="ECO:0000256" key="2">
    <source>
        <dbReference type="ARBA" id="ARBA00022475"/>
    </source>
</evidence>
<keyword evidence="10" id="KW-1185">Reference proteome</keyword>
<dbReference type="EMBL" id="JALP01000373">
    <property type="protein sequence ID" value="THG88515.1"/>
    <property type="molecule type" value="Genomic_DNA"/>
</dbReference>
<feature type="transmembrane region" description="Helical" evidence="6">
    <location>
        <begin position="240"/>
        <end position="261"/>
    </location>
</feature>
<dbReference type="eggNOG" id="COG1283">
    <property type="taxonomic scope" value="Bacteria"/>
</dbReference>
<dbReference type="OrthoDB" id="9763003at2"/>
<keyword evidence="2" id="KW-1003">Cell membrane</keyword>
<keyword evidence="4 6" id="KW-1133">Transmembrane helix</keyword>
<evidence type="ECO:0000256" key="5">
    <source>
        <dbReference type="ARBA" id="ARBA00023136"/>
    </source>
</evidence>
<dbReference type="InterPro" id="IPR004633">
    <property type="entry name" value="NaPi_cotrn-rel/YqeW-like"/>
</dbReference>
<dbReference type="Proteomes" id="UP000297014">
    <property type="component" value="Unassembled WGS sequence"/>
</dbReference>
<evidence type="ECO:0000256" key="1">
    <source>
        <dbReference type="ARBA" id="ARBA00004651"/>
    </source>
</evidence>
<sequence length="313" mass="33814">MFKEVFSLLAVFIGLFLFGMIVLRNGFAQIGEERLRNLILKLTDSTWKGLLVGTVITAIIQSSSAIMVIVIALVAAKLLTFQHSIGIILGANIGTTVTTELIAYEFSAFIVPFLFFGFIFLLFPGKLAYALGCLTFGLACIFIAMNGLQDLAHPLASIPWVHNFFNVTNEHHLLGIAIGGVLTAIIHSSTATVAIAMGFIGDHILSLPAAIAIMLGANIGTCMTAYIASIGAGQSAKLVAYANIWLNVFGVLLFIPMIGLLSSFVEMLTSNTMMQLAHSSLIFNLVCSLLMLPFVPLFTRFITFMHQKETISN</sequence>
<comment type="subcellular location">
    <subcellularLocation>
        <location evidence="1">Cell membrane</location>
        <topology evidence="1">Multi-pass membrane protein</topology>
    </subcellularLocation>
</comment>
<dbReference type="STRING" id="1218173.BALCAV_0204250"/>
<feature type="transmembrane region" description="Helical" evidence="6">
    <location>
        <begin position="101"/>
        <end position="123"/>
    </location>
</feature>
<accession>J8TQH1</accession>
<organism evidence="8 10">
    <name type="scientific">Alkalihalobacillus alcalophilus ATCC 27647 = CGMCC 1.3604</name>
    <dbReference type="NCBI Taxonomy" id="1218173"/>
    <lineage>
        <taxon>Bacteria</taxon>
        <taxon>Bacillati</taxon>
        <taxon>Bacillota</taxon>
        <taxon>Bacilli</taxon>
        <taxon>Bacillales</taxon>
        <taxon>Bacillaceae</taxon>
        <taxon>Alkalihalobacillus</taxon>
    </lineage>
</organism>
<reference evidence="9 11" key="3">
    <citation type="submission" date="2014-01" db="EMBL/GenBank/DDBJ databases">
        <title>Draft genome sequencing of Bacillus alcalophilus CGMCC 1.3604.</title>
        <authorList>
            <person name="Yang J."/>
            <person name="Diao L."/>
            <person name="Yang S."/>
        </authorList>
    </citation>
    <scope>NUCLEOTIDE SEQUENCE [LARGE SCALE GENOMIC DNA]</scope>
    <source>
        <strain evidence="9 11">CGMCC 1.3604</strain>
    </source>
</reference>
<feature type="transmembrane region" description="Helical" evidence="6">
    <location>
        <begin position="52"/>
        <end position="80"/>
    </location>
</feature>
<dbReference type="InterPro" id="IPR003841">
    <property type="entry name" value="Na/Pi_transpt"/>
</dbReference>
<feature type="transmembrane region" description="Helical" evidence="6">
    <location>
        <begin position="129"/>
        <end position="152"/>
    </location>
</feature>
<keyword evidence="3 6" id="KW-0812">Transmembrane</keyword>
<feature type="transmembrane region" description="Helical" evidence="6">
    <location>
        <begin position="173"/>
        <end position="200"/>
    </location>
</feature>
<dbReference type="AlphaFoldDB" id="J8TQH1"/>
<feature type="transmembrane region" description="Helical" evidence="6">
    <location>
        <begin position="206"/>
        <end position="228"/>
    </location>
</feature>
<protein>
    <submittedName>
        <fullName evidence="8">Na/Pi cotransporter</fullName>
    </submittedName>
    <submittedName>
        <fullName evidence="7">Sodium ion:phosphate symporter transporter</fullName>
    </submittedName>
</protein>
<dbReference type="PANTHER" id="PTHR10010:SF46">
    <property type="entry name" value="SODIUM-DEPENDENT PHOSPHATE TRANSPORT PROTEIN 2B"/>
    <property type="match status" value="1"/>
</dbReference>
<evidence type="ECO:0000256" key="4">
    <source>
        <dbReference type="ARBA" id="ARBA00022989"/>
    </source>
</evidence>
<dbReference type="RefSeq" id="WP_003323308.1">
    <property type="nucleotide sequence ID" value="NZ_ALPT02000010.1"/>
</dbReference>
<proteinExistence type="predicted"/>